<dbReference type="InterPro" id="IPR036188">
    <property type="entry name" value="FAD/NAD-bd_sf"/>
</dbReference>
<dbReference type="AlphaFoldDB" id="A0A919B538"/>
<comment type="catalytic activity">
    <reaction evidence="5">
        <text>a tetracycline + NADPH + O2 + H(+) = an 11a-hydroxytetracycline + NADP(+) + H2O</text>
        <dbReference type="Rhea" id="RHEA:61444"/>
        <dbReference type="ChEBI" id="CHEBI:15377"/>
        <dbReference type="ChEBI" id="CHEBI:15378"/>
        <dbReference type="ChEBI" id="CHEBI:15379"/>
        <dbReference type="ChEBI" id="CHEBI:57783"/>
        <dbReference type="ChEBI" id="CHEBI:58349"/>
        <dbReference type="ChEBI" id="CHEBI:144644"/>
        <dbReference type="ChEBI" id="CHEBI:144645"/>
    </reaction>
</comment>
<organism evidence="7 8">
    <name type="scientific">Streptomyces mashuensis</name>
    <dbReference type="NCBI Taxonomy" id="33904"/>
    <lineage>
        <taxon>Bacteria</taxon>
        <taxon>Bacillati</taxon>
        <taxon>Actinomycetota</taxon>
        <taxon>Actinomycetes</taxon>
        <taxon>Kitasatosporales</taxon>
        <taxon>Streptomycetaceae</taxon>
        <taxon>Streptomyces</taxon>
    </lineage>
</organism>
<protein>
    <recommendedName>
        <fullName evidence="5">Flavin-dependent monooxygenase</fullName>
    </recommendedName>
    <alternativeName>
        <fullName evidence="5">TetX monooxygenase</fullName>
        <shortName evidence="5">TetX</shortName>
        <ecNumber evidence="5">1.14.13.-</ecNumber>
    </alternativeName>
</protein>
<feature type="domain" description="FAD-binding" evidence="6">
    <location>
        <begin position="6"/>
        <end position="173"/>
    </location>
</feature>
<name>A0A919B538_9ACTN</name>
<reference evidence="7" key="2">
    <citation type="submission" date="2020-09" db="EMBL/GenBank/DDBJ databases">
        <authorList>
            <person name="Sun Q."/>
            <person name="Ohkuma M."/>
        </authorList>
    </citation>
    <scope>NUCLEOTIDE SEQUENCE</scope>
    <source>
        <strain evidence="7">JCM 4059</strain>
    </source>
</reference>
<feature type="binding site" evidence="5">
    <location>
        <position position="106"/>
    </location>
    <ligand>
        <name>FAD</name>
        <dbReference type="ChEBI" id="CHEBI:57692"/>
    </ligand>
</feature>
<comment type="subunit">
    <text evidence="5">Monomer.</text>
</comment>
<keyword evidence="5" id="KW-0963">Cytoplasm</keyword>
<evidence type="ECO:0000313" key="8">
    <source>
        <dbReference type="Proteomes" id="UP000638313"/>
    </source>
</evidence>
<accession>A0A919B538</accession>
<keyword evidence="5" id="KW-0547">Nucleotide-binding</keyword>
<feature type="binding site" evidence="5">
    <location>
        <position position="300"/>
    </location>
    <ligand>
        <name>FAD</name>
        <dbReference type="ChEBI" id="CHEBI:57692"/>
    </ligand>
</feature>
<feature type="binding site" evidence="5">
    <location>
        <position position="48"/>
    </location>
    <ligand>
        <name>FAD</name>
        <dbReference type="ChEBI" id="CHEBI:57692"/>
    </ligand>
</feature>
<keyword evidence="3 5" id="KW-0560">Oxidoreductase</keyword>
<dbReference type="InterPro" id="IPR002938">
    <property type="entry name" value="FAD-bd"/>
</dbReference>
<reference evidence="7" key="1">
    <citation type="journal article" date="2014" name="Int. J. Syst. Evol. Microbiol.">
        <title>Complete genome sequence of Corynebacterium casei LMG S-19264T (=DSM 44701T), isolated from a smear-ripened cheese.</title>
        <authorList>
            <consortium name="US DOE Joint Genome Institute (JGI-PGF)"/>
            <person name="Walter F."/>
            <person name="Albersmeier A."/>
            <person name="Kalinowski J."/>
            <person name="Ruckert C."/>
        </authorList>
    </citation>
    <scope>NUCLEOTIDE SEQUENCE</scope>
    <source>
        <strain evidence="7">JCM 4059</strain>
    </source>
</reference>
<evidence type="ECO:0000256" key="2">
    <source>
        <dbReference type="ARBA" id="ARBA00022827"/>
    </source>
</evidence>
<evidence type="ECO:0000256" key="4">
    <source>
        <dbReference type="ARBA" id="ARBA00023033"/>
    </source>
</evidence>
<proteinExistence type="inferred from homology"/>
<dbReference type="GO" id="GO:0005737">
    <property type="term" value="C:cytoplasm"/>
    <property type="evidence" value="ECO:0007669"/>
    <property type="project" value="UniProtKB-SubCell"/>
</dbReference>
<keyword evidence="1 5" id="KW-0285">Flavoprotein</keyword>
<dbReference type="Proteomes" id="UP000638313">
    <property type="component" value="Unassembled WGS sequence"/>
</dbReference>
<dbReference type="Pfam" id="PF01494">
    <property type="entry name" value="FAD_binding_3"/>
    <property type="match status" value="2"/>
</dbReference>
<dbReference type="Gene3D" id="3.50.50.60">
    <property type="entry name" value="FAD/NAD(P)-binding domain"/>
    <property type="match status" value="1"/>
</dbReference>
<dbReference type="GO" id="GO:0046677">
    <property type="term" value="P:response to antibiotic"/>
    <property type="evidence" value="ECO:0007669"/>
    <property type="project" value="InterPro"/>
</dbReference>
<comment type="subcellular location">
    <subcellularLocation>
        <location evidence="5">Cytoplasm</location>
    </subcellularLocation>
</comment>
<dbReference type="GO" id="GO:0004497">
    <property type="term" value="F:monooxygenase activity"/>
    <property type="evidence" value="ECO:0007669"/>
    <property type="project" value="UniProtKB-UniRule"/>
</dbReference>
<comment type="caution">
    <text evidence="7">The sequence shown here is derived from an EMBL/GenBank/DDBJ whole genome shotgun (WGS) entry which is preliminary data.</text>
</comment>
<dbReference type="PRINTS" id="PR00420">
    <property type="entry name" value="RNGMNOXGNASE"/>
</dbReference>
<keyword evidence="8" id="KW-1185">Reference proteome</keyword>
<keyword evidence="5" id="KW-0521">NADP</keyword>
<comment type="similarity">
    <text evidence="5">Belongs to the aromatic-ring hydroxylase family. TetX subfamily.</text>
</comment>
<feature type="binding site" evidence="5">
    <location>
        <position position="41"/>
    </location>
    <ligand>
        <name>NADPH</name>
        <dbReference type="ChEBI" id="CHEBI:57783"/>
    </ligand>
</feature>
<evidence type="ECO:0000313" key="7">
    <source>
        <dbReference type="EMBL" id="GHF55457.1"/>
    </source>
</evidence>
<sequence length="370" mass="39141">MQALHIAVVGAGPGGLVCARILQRHGCSVTVFERDASAGARRQGGTLDIHSTTGQKALDEAGVLDRFHALARPEGETWRALDPFTAEVLTVDEPADGVSHRPEIDRGQLRDLLLESLTPGTVRWGRAVTGALPQGDGTCRLLFEDGSAEDFDLVVGADGAWSRVRPAVSDAVPRYTGVTFVGNGFDDADRRHAAMARMVGNGSLSARAGSQGLFAQRSSGGRIDTAAMFRAPEDWHAAAGLDLADTAAVRRHLLGMYDGWHDDLLYLLRHGEEEFVNRPLYALPVAHHWDHVPGVTLLGDAAHLMPPLGVGANLALRDGADLALALVREPTPGQAVRAYESIMLPRAAKAAAGCAQGLNDILPPVPAAAP</sequence>
<dbReference type="SUPFAM" id="SSF51905">
    <property type="entry name" value="FAD/NAD(P)-binding domain"/>
    <property type="match status" value="1"/>
</dbReference>
<dbReference type="GO" id="GO:0071949">
    <property type="term" value="F:FAD binding"/>
    <property type="evidence" value="ECO:0007669"/>
    <property type="project" value="InterPro"/>
</dbReference>
<evidence type="ECO:0000259" key="6">
    <source>
        <dbReference type="Pfam" id="PF01494"/>
    </source>
</evidence>
<dbReference type="PANTHER" id="PTHR46972:SF1">
    <property type="entry name" value="FAD DEPENDENT OXIDOREDUCTASE DOMAIN-CONTAINING PROTEIN"/>
    <property type="match status" value="1"/>
</dbReference>
<dbReference type="HAMAP" id="MF_00845">
    <property type="entry name" value="TetX_monooxygenase"/>
    <property type="match status" value="1"/>
</dbReference>
<feature type="domain" description="FAD-binding" evidence="6">
    <location>
        <begin position="294"/>
        <end position="349"/>
    </location>
</feature>
<keyword evidence="2 5" id="KW-0274">FAD</keyword>
<evidence type="ECO:0000256" key="3">
    <source>
        <dbReference type="ARBA" id="ARBA00023002"/>
    </source>
</evidence>
<dbReference type="RefSeq" id="WP_190131123.1">
    <property type="nucleotide sequence ID" value="NZ_BNBD01000008.1"/>
</dbReference>
<comment type="function">
    <text evidence="5">An FAD-requiring monooxygenase active on some tetracycline antibiotic derivatives, which leads to their inactivation. Hydroxylates carbon 11a of tetracycline and some analogs.</text>
</comment>
<dbReference type="EC" id="1.14.13.-" evidence="5"/>
<comment type="domain">
    <text evidence="5">Consists of an N-terminal FAD-binding domain with a Rossman fold and a C-terminal substrate-binding domain.</text>
</comment>
<comment type="cofactor">
    <cofactor evidence="5">
        <name>FAD</name>
        <dbReference type="ChEBI" id="CHEBI:57692"/>
    </cofactor>
</comment>
<evidence type="ECO:0000256" key="5">
    <source>
        <dbReference type="HAMAP-Rule" id="MF_00845"/>
    </source>
</evidence>
<keyword evidence="4 5" id="KW-0503">Monooxygenase</keyword>
<evidence type="ECO:0000256" key="1">
    <source>
        <dbReference type="ARBA" id="ARBA00022630"/>
    </source>
</evidence>
<dbReference type="InterPro" id="IPR043683">
    <property type="entry name" value="TetX_monooxygenase"/>
</dbReference>
<dbReference type="PANTHER" id="PTHR46972">
    <property type="entry name" value="MONOOXYGENASE ASQM-RELATED"/>
    <property type="match status" value="1"/>
</dbReference>
<gene>
    <name evidence="7" type="ORF">GCM10010218_41220</name>
</gene>
<dbReference type="EMBL" id="BNBD01000008">
    <property type="protein sequence ID" value="GHF55457.1"/>
    <property type="molecule type" value="Genomic_DNA"/>
</dbReference>